<gene>
    <name evidence="1" type="ORF">A5649_15640</name>
</gene>
<evidence type="ECO:0000313" key="2">
    <source>
        <dbReference type="Proteomes" id="UP000093712"/>
    </source>
</evidence>
<name>A0AA91EXU7_9MYCO</name>
<protein>
    <submittedName>
        <fullName evidence="1">Uncharacterized protein</fullName>
    </submittedName>
</protein>
<evidence type="ECO:0000313" key="1">
    <source>
        <dbReference type="EMBL" id="OBK88661.1"/>
    </source>
</evidence>
<dbReference type="Proteomes" id="UP000093712">
    <property type="component" value="Unassembled WGS sequence"/>
</dbReference>
<sequence length="139" mass="14717">MRVEVNRIIGAARLARLHGTFNVVGGLWPLLHMRSFEAALGPKVDRWLVYTVAGLMVAVGASQLSCASDPASTRQARCLGLGTALTLGGVDLVYAPRGRISRNYLVDAVAEAGWLLAWASTFVRTRPAATPAETAVPGC</sequence>
<dbReference type="EMBL" id="LZME01000023">
    <property type="protein sequence ID" value="OBK88661.1"/>
    <property type="molecule type" value="Genomic_DNA"/>
</dbReference>
<proteinExistence type="predicted"/>
<dbReference type="RefSeq" id="WP_065039099.1">
    <property type="nucleotide sequence ID" value="NZ_LZME01000023.1"/>
</dbReference>
<dbReference type="AlphaFoldDB" id="A0AA91EXU7"/>
<reference evidence="1 2" key="1">
    <citation type="submission" date="2016-06" db="EMBL/GenBank/DDBJ databases">
        <authorList>
            <person name="Sutton G."/>
            <person name="Brinkac L."/>
            <person name="Sanka R."/>
            <person name="Adams M."/>
            <person name="Lau E."/>
            <person name="Garcia-Basteiro A."/>
            <person name="Lopez-Varela E."/>
            <person name="Palencia S."/>
        </authorList>
    </citation>
    <scope>NUCLEOTIDE SEQUENCE [LARGE SCALE GENOMIC DNA]</scope>
    <source>
        <strain evidence="1 2">1211594.5</strain>
    </source>
</reference>
<comment type="caution">
    <text evidence="1">The sequence shown here is derived from an EMBL/GenBank/DDBJ whole genome shotgun (WGS) entry which is preliminary data.</text>
</comment>
<accession>A0AA91EXU7</accession>
<organism evidence="1 2">
    <name type="scientific">Mycolicibacter heraklionensis</name>
    <dbReference type="NCBI Taxonomy" id="512402"/>
    <lineage>
        <taxon>Bacteria</taxon>
        <taxon>Bacillati</taxon>
        <taxon>Actinomycetota</taxon>
        <taxon>Actinomycetes</taxon>
        <taxon>Mycobacteriales</taxon>
        <taxon>Mycobacteriaceae</taxon>
        <taxon>Mycolicibacter</taxon>
    </lineage>
</organism>